<dbReference type="RefSeq" id="WP_091511030.1">
    <property type="nucleotide sequence ID" value="NZ_FOLE01000004.1"/>
</dbReference>
<dbReference type="STRING" id="927664.SAMN05421780_104221"/>
<feature type="transmembrane region" description="Helical" evidence="1">
    <location>
        <begin position="187"/>
        <end position="212"/>
    </location>
</feature>
<evidence type="ECO:0000313" key="2">
    <source>
        <dbReference type="EMBL" id="SFC31512.1"/>
    </source>
</evidence>
<feature type="transmembrane region" description="Helical" evidence="1">
    <location>
        <begin position="353"/>
        <end position="374"/>
    </location>
</feature>
<dbReference type="AlphaFoldDB" id="A0A1I1I6S3"/>
<feature type="transmembrane region" description="Helical" evidence="1">
    <location>
        <begin position="394"/>
        <end position="414"/>
    </location>
</feature>
<feature type="transmembrane region" description="Helical" evidence="1">
    <location>
        <begin position="117"/>
        <end position="135"/>
    </location>
</feature>
<evidence type="ECO:0008006" key="4">
    <source>
        <dbReference type="Google" id="ProtNLM"/>
    </source>
</evidence>
<keyword evidence="3" id="KW-1185">Reference proteome</keyword>
<evidence type="ECO:0000313" key="3">
    <source>
        <dbReference type="Proteomes" id="UP000199514"/>
    </source>
</evidence>
<feature type="transmembrane region" description="Helical" evidence="1">
    <location>
        <begin position="319"/>
        <end position="341"/>
    </location>
</feature>
<organism evidence="2 3">
    <name type="scientific">Flexibacter flexilis DSM 6793</name>
    <dbReference type="NCBI Taxonomy" id="927664"/>
    <lineage>
        <taxon>Bacteria</taxon>
        <taxon>Pseudomonadati</taxon>
        <taxon>Bacteroidota</taxon>
        <taxon>Cytophagia</taxon>
        <taxon>Cytophagales</taxon>
        <taxon>Flexibacteraceae</taxon>
        <taxon>Flexibacter</taxon>
    </lineage>
</organism>
<feature type="transmembrane region" description="Helical" evidence="1">
    <location>
        <begin position="224"/>
        <end position="241"/>
    </location>
</feature>
<keyword evidence="1" id="KW-0472">Membrane</keyword>
<evidence type="ECO:0000256" key="1">
    <source>
        <dbReference type="SAM" id="Phobius"/>
    </source>
</evidence>
<dbReference type="Proteomes" id="UP000199514">
    <property type="component" value="Unassembled WGS sequence"/>
</dbReference>
<feature type="transmembrane region" description="Helical" evidence="1">
    <location>
        <begin position="287"/>
        <end position="307"/>
    </location>
</feature>
<name>A0A1I1I6S3_9BACT</name>
<proteinExistence type="predicted"/>
<dbReference type="EMBL" id="FOLE01000004">
    <property type="protein sequence ID" value="SFC31512.1"/>
    <property type="molecule type" value="Genomic_DNA"/>
</dbReference>
<sequence length="415" mass="46482">MKEEIILNLENPRALEKLYRDNKANFKKDFNLIYNDIQDNPIARCWHERLNFEADGIVWSSKPELIFVIAVSFLVGLTAKLVYMADIKTEYFYGRNIGFLVLPVLAAYFLWKQKSNLKKSVVVAITTLAAAIYINLLPSASQLDDTLILACLHLPLFLWVMLGYSFVGEGLNDVPKRLDFLRYNGDLVIICTIIVISGAVFSAITFQLFDMLGIDVSYFYREYLGFWAFGALPIVGTSLVQTNPELVSKVSPIIAKVFTPIVLLMLSVYLASIMLSKNIDIYNDRDFLLIFNALLVGVMAIIVFSVVETSKRPDNQTSVMLLFCLSVVTIIVNGIALSAILFRISGGITPNRLAVLGSNILILANLLLVAYHLFRTVRSSDQIEGVKKSIAVFLPIYGLWAAVVIFLFPLIFGFE</sequence>
<feature type="transmembrane region" description="Helical" evidence="1">
    <location>
        <begin position="92"/>
        <end position="111"/>
    </location>
</feature>
<feature type="transmembrane region" description="Helical" evidence="1">
    <location>
        <begin position="65"/>
        <end position="85"/>
    </location>
</feature>
<protein>
    <recommendedName>
        <fullName evidence="4">DUF4153 domain-containing protein</fullName>
    </recommendedName>
</protein>
<feature type="transmembrane region" description="Helical" evidence="1">
    <location>
        <begin position="147"/>
        <end position="167"/>
    </location>
</feature>
<reference evidence="2 3" key="1">
    <citation type="submission" date="2016-10" db="EMBL/GenBank/DDBJ databases">
        <authorList>
            <person name="de Groot N.N."/>
        </authorList>
    </citation>
    <scope>NUCLEOTIDE SEQUENCE [LARGE SCALE GENOMIC DNA]</scope>
    <source>
        <strain evidence="2 3">DSM 6793</strain>
    </source>
</reference>
<gene>
    <name evidence="2" type="ORF">SAMN05421780_104221</name>
</gene>
<feature type="transmembrane region" description="Helical" evidence="1">
    <location>
        <begin position="253"/>
        <end position="275"/>
    </location>
</feature>
<accession>A0A1I1I6S3</accession>
<keyword evidence="1" id="KW-0812">Transmembrane</keyword>
<dbReference type="OrthoDB" id="637094at2"/>
<keyword evidence="1" id="KW-1133">Transmembrane helix</keyword>